<protein>
    <submittedName>
        <fullName evidence="1">5018_t:CDS:1</fullName>
    </submittedName>
</protein>
<organism evidence="1 2">
    <name type="scientific">Funneliformis geosporum</name>
    <dbReference type="NCBI Taxonomy" id="1117311"/>
    <lineage>
        <taxon>Eukaryota</taxon>
        <taxon>Fungi</taxon>
        <taxon>Fungi incertae sedis</taxon>
        <taxon>Mucoromycota</taxon>
        <taxon>Glomeromycotina</taxon>
        <taxon>Glomeromycetes</taxon>
        <taxon>Glomerales</taxon>
        <taxon>Glomeraceae</taxon>
        <taxon>Funneliformis</taxon>
    </lineage>
</organism>
<dbReference type="AlphaFoldDB" id="A0A9W4T5R9"/>
<feature type="non-terminal residue" evidence="1">
    <location>
        <position position="65"/>
    </location>
</feature>
<evidence type="ECO:0000313" key="1">
    <source>
        <dbReference type="EMBL" id="CAI2194000.1"/>
    </source>
</evidence>
<dbReference type="EMBL" id="CAMKVN010010301">
    <property type="protein sequence ID" value="CAI2194000.1"/>
    <property type="molecule type" value="Genomic_DNA"/>
</dbReference>
<sequence length="65" mass="7575">KPMKKPCQYSVNLIEEGVLHFYQETNLILHYENESSNNVWKQIGIKQQENGSTLFGLNHTLGLWL</sequence>
<gene>
    <name evidence="1" type="ORF">FWILDA_LOCUS16358</name>
</gene>
<dbReference type="Proteomes" id="UP001153678">
    <property type="component" value="Unassembled WGS sequence"/>
</dbReference>
<name>A0A9W4T5R9_9GLOM</name>
<keyword evidence="2" id="KW-1185">Reference proteome</keyword>
<comment type="caution">
    <text evidence="1">The sequence shown here is derived from an EMBL/GenBank/DDBJ whole genome shotgun (WGS) entry which is preliminary data.</text>
</comment>
<accession>A0A9W4T5R9</accession>
<proteinExistence type="predicted"/>
<evidence type="ECO:0000313" key="2">
    <source>
        <dbReference type="Proteomes" id="UP001153678"/>
    </source>
</evidence>
<reference evidence="1" key="1">
    <citation type="submission" date="2022-08" db="EMBL/GenBank/DDBJ databases">
        <authorList>
            <person name="Kallberg Y."/>
            <person name="Tangrot J."/>
            <person name="Rosling A."/>
        </authorList>
    </citation>
    <scope>NUCLEOTIDE SEQUENCE</scope>
    <source>
        <strain evidence="1">Wild A</strain>
    </source>
</reference>